<dbReference type="AlphaFoldDB" id="A0A1Y1XWY5"/>
<dbReference type="PROSITE" id="PS50103">
    <property type="entry name" value="ZF_C3H1"/>
    <property type="match status" value="1"/>
</dbReference>
<accession>A0A1Y1XWY5</accession>
<dbReference type="GO" id="GO:0008270">
    <property type="term" value="F:zinc ion binding"/>
    <property type="evidence" value="ECO:0007669"/>
    <property type="project" value="UniProtKB-KW"/>
</dbReference>
<name>A0A1Y1XWY5_9FUNG</name>
<keyword evidence="5" id="KW-1185">Reference proteome</keyword>
<proteinExistence type="predicted"/>
<dbReference type="InParanoid" id="A0A1Y1XWY5"/>
<dbReference type="InterPro" id="IPR000571">
    <property type="entry name" value="Znf_CCCH"/>
</dbReference>
<evidence type="ECO:0000256" key="2">
    <source>
        <dbReference type="SAM" id="MobiDB-lite"/>
    </source>
</evidence>
<organism evidence="4 5">
    <name type="scientific">Basidiobolus meristosporus CBS 931.73</name>
    <dbReference type="NCBI Taxonomy" id="1314790"/>
    <lineage>
        <taxon>Eukaryota</taxon>
        <taxon>Fungi</taxon>
        <taxon>Fungi incertae sedis</taxon>
        <taxon>Zoopagomycota</taxon>
        <taxon>Entomophthoromycotina</taxon>
        <taxon>Basidiobolomycetes</taxon>
        <taxon>Basidiobolales</taxon>
        <taxon>Basidiobolaceae</taxon>
        <taxon>Basidiobolus</taxon>
    </lineage>
</organism>
<feature type="region of interest" description="Disordered" evidence="2">
    <location>
        <begin position="1"/>
        <end position="38"/>
    </location>
</feature>
<evidence type="ECO:0000259" key="3">
    <source>
        <dbReference type="PROSITE" id="PS50103"/>
    </source>
</evidence>
<dbReference type="Gene3D" id="4.10.1000.10">
    <property type="entry name" value="Zinc finger, CCCH-type"/>
    <property type="match status" value="1"/>
</dbReference>
<feature type="zinc finger region" description="C3H1-type" evidence="1">
    <location>
        <begin position="35"/>
        <end position="62"/>
    </location>
</feature>
<feature type="domain" description="C3H1-type" evidence="3">
    <location>
        <begin position="35"/>
        <end position="62"/>
    </location>
</feature>
<keyword evidence="1" id="KW-0863">Zinc-finger</keyword>
<protein>
    <recommendedName>
        <fullName evidence="3">C3H1-type domain-containing protein</fullName>
    </recommendedName>
</protein>
<keyword evidence="1" id="KW-0479">Metal-binding</keyword>
<sequence length="207" mass="23120">MITDVREGLVPEMPTPGSATFKGAGFDVTDDRKASSGSLECPFLRRGSCPNGNGCSFTHPKEELTDSEDEEDMVEQQQRMRNCGFTDDEVQVLLSQGVRPTDENAWDVLASLAKCERYRKGVPYDVLKKIHHIVYENSTTRDPNRFSNSIEHGEIIHEDEDTSSIEELEELINNYNLSDGTSTPEPTNSGKVKPYTTIWSVTNATVQ</sequence>
<evidence type="ECO:0000313" key="5">
    <source>
        <dbReference type="Proteomes" id="UP000193498"/>
    </source>
</evidence>
<reference evidence="4 5" key="1">
    <citation type="submission" date="2016-07" db="EMBL/GenBank/DDBJ databases">
        <title>Pervasive Adenine N6-methylation of Active Genes in Fungi.</title>
        <authorList>
            <consortium name="DOE Joint Genome Institute"/>
            <person name="Mondo S.J."/>
            <person name="Dannebaum R.O."/>
            <person name="Kuo R.C."/>
            <person name="Labutti K."/>
            <person name="Haridas S."/>
            <person name="Kuo A."/>
            <person name="Salamov A."/>
            <person name="Ahrendt S.R."/>
            <person name="Lipzen A."/>
            <person name="Sullivan W."/>
            <person name="Andreopoulos W.B."/>
            <person name="Clum A."/>
            <person name="Lindquist E."/>
            <person name="Daum C."/>
            <person name="Ramamoorthy G.K."/>
            <person name="Gryganskyi A."/>
            <person name="Culley D."/>
            <person name="Magnuson J.K."/>
            <person name="James T.Y."/>
            <person name="O'Malley M.A."/>
            <person name="Stajich J.E."/>
            <person name="Spatafora J.W."/>
            <person name="Visel A."/>
            <person name="Grigoriev I.V."/>
        </authorList>
    </citation>
    <scope>NUCLEOTIDE SEQUENCE [LARGE SCALE GENOMIC DNA]</scope>
    <source>
        <strain evidence="4 5">CBS 931.73</strain>
    </source>
</reference>
<dbReference type="OrthoDB" id="245563at2759"/>
<dbReference type="Proteomes" id="UP000193498">
    <property type="component" value="Unassembled WGS sequence"/>
</dbReference>
<evidence type="ECO:0000313" key="4">
    <source>
        <dbReference type="EMBL" id="ORX90269.1"/>
    </source>
</evidence>
<gene>
    <name evidence="4" type="ORF">K493DRAFT_318074</name>
</gene>
<keyword evidence="1" id="KW-0862">Zinc</keyword>
<dbReference type="EMBL" id="MCFE01000387">
    <property type="protein sequence ID" value="ORX90269.1"/>
    <property type="molecule type" value="Genomic_DNA"/>
</dbReference>
<evidence type="ECO:0000256" key="1">
    <source>
        <dbReference type="PROSITE-ProRule" id="PRU00723"/>
    </source>
</evidence>
<comment type="caution">
    <text evidence="4">The sequence shown here is derived from an EMBL/GenBank/DDBJ whole genome shotgun (WGS) entry which is preliminary data.</text>
</comment>